<gene>
    <name evidence="2" type="ORF">K458DRAFT_439033</name>
</gene>
<proteinExistence type="predicted"/>
<dbReference type="PANTHER" id="PTHR28110">
    <property type="entry name" value="TRANSMEMBRANE PROTEIN"/>
    <property type="match status" value="1"/>
</dbReference>
<evidence type="ECO:0000313" key="3">
    <source>
        <dbReference type="Proteomes" id="UP000799291"/>
    </source>
</evidence>
<dbReference type="EMBL" id="MU005571">
    <property type="protein sequence ID" value="KAF2689873.1"/>
    <property type="molecule type" value="Genomic_DNA"/>
</dbReference>
<keyword evidence="3" id="KW-1185">Reference proteome</keyword>
<dbReference type="PANTHER" id="PTHR28110:SF1">
    <property type="entry name" value="TRANSMEMBRANE PROTEIN"/>
    <property type="match status" value="1"/>
</dbReference>
<evidence type="ECO:0000313" key="2">
    <source>
        <dbReference type="EMBL" id="KAF2689873.1"/>
    </source>
</evidence>
<dbReference type="OrthoDB" id="4347at2759"/>
<dbReference type="AlphaFoldDB" id="A0A6G1JI98"/>
<evidence type="ECO:0000256" key="1">
    <source>
        <dbReference type="SAM" id="MobiDB-lite"/>
    </source>
</evidence>
<reference evidence="2" key="1">
    <citation type="journal article" date="2020" name="Stud. Mycol.">
        <title>101 Dothideomycetes genomes: a test case for predicting lifestyles and emergence of pathogens.</title>
        <authorList>
            <person name="Haridas S."/>
            <person name="Albert R."/>
            <person name="Binder M."/>
            <person name="Bloem J."/>
            <person name="Labutti K."/>
            <person name="Salamov A."/>
            <person name="Andreopoulos B."/>
            <person name="Baker S."/>
            <person name="Barry K."/>
            <person name="Bills G."/>
            <person name="Bluhm B."/>
            <person name="Cannon C."/>
            <person name="Castanera R."/>
            <person name="Culley D."/>
            <person name="Daum C."/>
            <person name="Ezra D."/>
            <person name="Gonzalez J."/>
            <person name="Henrissat B."/>
            <person name="Kuo A."/>
            <person name="Liang C."/>
            <person name="Lipzen A."/>
            <person name="Lutzoni F."/>
            <person name="Magnuson J."/>
            <person name="Mondo S."/>
            <person name="Nolan M."/>
            <person name="Ohm R."/>
            <person name="Pangilinan J."/>
            <person name="Park H.-J."/>
            <person name="Ramirez L."/>
            <person name="Alfaro M."/>
            <person name="Sun H."/>
            <person name="Tritt A."/>
            <person name="Yoshinaga Y."/>
            <person name="Zwiers L.-H."/>
            <person name="Turgeon B."/>
            <person name="Goodwin S."/>
            <person name="Spatafora J."/>
            <person name="Crous P."/>
            <person name="Grigoriev I."/>
        </authorList>
    </citation>
    <scope>NUCLEOTIDE SEQUENCE</scope>
    <source>
        <strain evidence="2">CBS 122367</strain>
    </source>
</reference>
<dbReference type="InterPro" id="IPR055323">
    <property type="entry name" value="C57A10.07/YOR238W"/>
</dbReference>
<dbReference type="Proteomes" id="UP000799291">
    <property type="component" value="Unassembled WGS sequence"/>
</dbReference>
<accession>A0A6G1JI98</accession>
<name>A0A6G1JI98_9PLEO</name>
<sequence length="343" mass="37770">MATPSRTLPKSNFHQSNISSSVGTTAPPTAPLDAAVPQRLIEIPYQEEEDDFTYPDHVIPSPSYQGMENLVIVCCHAIFHPDADSSSFPLNSPHLEENWHLAPFQRSNPKTGRPGEHETFVAHVLAGYDALTTGSFAKSTLLVLSGGATKRSISSLSEARSYYHAALAHELAQGHQGGGRAHKLFAKGRVLLEEHATDSFQNLLFSVLLFRQTTGRYPKQIRIITHAFKSKRFLDLHAPAIKLPPDRVQVQGIDPVMSRLEFDETVQGEEKYGYVPWLQDPLGTGDLLAGKRKQRGWDGSAAKELGDGLEESVKELLIGKVPEQLPWQTKSSIEQATPDAMSC</sequence>
<feature type="region of interest" description="Disordered" evidence="1">
    <location>
        <begin position="1"/>
        <end position="31"/>
    </location>
</feature>
<organism evidence="2 3">
    <name type="scientific">Lentithecium fluviatile CBS 122367</name>
    <dbReference type="NCBI Taxonomy" id="1168545"/>
    <lineage>
        <taxon>Eukaryota</taxon>
        <taxon>Fungi</taxon>
        <taxon>Dikarya</taxon>
        <taxon>Ascomycota</taxon>
        <taxon>Pezizomycotina</taxon>
        <taxon>Dothideomycetes</taxon>
        <taxon>Pleosporomycetidae</taxon>
        <taxon>Pleosporales</taxon>
        <taxon>Massarineae</taxon>
        <taxon>Lentitheciaceae</taxon>
        <taxon>Lentithecium</taxon>
    </lineage>
</organism>
<feature type="compositionally biased region" description="Polar residues" evidence="1">
    <location>
        <begin position="1"/>
        <end position="23"/>
    </location>
</feature>
<dbReference type="GO" id="GO:0005737">
    <property type="term" value="C:cytoplasm"/>
    <property type="evidence" value="ECO:0007669"/>
    <property type="project" value="TreeGrafter"/>
</dbReference>
<evidence type="ECO:0008006" key="4">
    <source>
        <dbReference type="Google" id="ProtNLM"/>
    </source>
</evidence>
<protein>
    <recommendedName>
        <fullName evidence="4">DUF218 domain-containing protein</fullName>
    </recommendedName>
</protein>